<dbReference type="InterPro" id="IPR032710">
    <property type="entry name" value="NTF2-like_dom_sf"/>
</dbReference>
<dbReference type="Pfam" id="PF07366">
    <property type="entry name" value="SnoaL"/>
    <property type="match status" value="1"/>
</dbReference>
<dbReference type="SUPFAM" id="SSF54427">
    <property type="entry name" value="NTF2-like"/>
    <property type="match status" value="1"/>
</dbReference>
<name>A0A5A9ZTA3_9ACTN</name>
<dbReference type="Proteomes" id="UP000324965">
    <property type="component" value="Unassembled WGS sequence"/>
</dbReference>
<dbReference type="Gene3D" id="3.10.450.50">
    <property type="match status" value="1"/>
</dbReference>
<dbReference type="InterPro" id="IPR009959">
    <property type="entry name" value="Cyclase_SnoaL-like"/>
</dbReference>
<proteinExistence type="predicted"/>
<protein>
    <submittedName>
        <fullName evidence="1">Ester cyclase</fullName>
    </submittedName>
</protein>
<dbReference type="OrthoDB" id="9182871at2"/>
<sequence length="141" mass="15522">MTRTIEDLIGTFYAAFSGKPELLDDIVAEDWDDIPLGPGQDPGRAGAAPLIKGIGAAFDDFRVVVHQIVDGRGPDGNGFVGVRGEMRGVHSGETFGVAATGREFRIRIHEFHELADGRIVRTWHLEDWLAWFRQVDASPTH</sequence>
<comment type="caution">
    <text evidence="1">The sequence shown here is derived from an EMBL/GenBank/DDBJ whole genome shotgun (WGS) entry which is preliminary data.</text>
</comment>
<dbReference type="EMBL" id="VDFC01000095">
    <property type="protein sequence ID" value="KAA0920583.1"/>
    <property type="molecule type" value="Genomic_DNA"/>
</dbReference>
<accession>A0A5A9ZTA3</accession>
<reference evidence="1 2" key="1">
    <citation type="submission" date="2019-05" db="EMBL/GenBank/DDBJ databases">
        <authorList>
            <person name="Hariharan J."/>
            <person name="Choudoir M.J."/>
            <person name="Diebold P."/>
            <person name="Panke-Buisse K."/>
            <person name="Buckley D.H."/>
        </authorList>
    </citation>
    <scope>NUCLEOTIDE SEQUENCE [LARGE SCALE GENOMIC DNA]</scope>
    <source>
        <strain evidence="1 2">SUN51</strain>
    </source>
</reference>
<evidence type="ECO:0000313" key="2">
    <source>
        <dbReference type="Proteomes" id="UP000324965"/>
    </source>
</evidence>
<dbReference type="GO" id="GO:0030638">
    <property type="term" value="P:polyketide metabolic process"/>
    <property type="evidence" value="ECO:0007669"/>
    <property type="project" value="InterPro"/>
</dbReference>
<gene>
    <name evidence="1" type="ORF">FGF04_37610</name>
</gene>
<evidence type="ECO:0000313" key="1">
    <source>
        <dbReference type="EMBL" id="KAA0920583.1"/>
    </source>
</evidence>
<keyword evidence="2" id="KW-1185">Reference proteome</keyword>
<dbReference type="RefSeq" id="WP_149515880.1">
    <property type="nucleotide sequence ID" value="NZ_VDFC01000095.1"/>
</dbReference>
<dbReference type="AlphaFoldDB" id="A0A5A9ZTA3"/>
<organism evidence="1 2">
    <name type="scientific">Streptomyces apricus</name>
    <dbReference type="NCBI Taxonomy" id="1828112"/>
    <lineage>
        <taxon>Bacteria</taxon>
        <taxon>Bacillati</taxon>
        <taxon>Actinomycetota</taxon>
        <taxon>Actinomycetes</taxon>
        <taxon>Kitasatosporales</taxon>
        <taxon>Streptomycetaceae</taxon>
        <taxon>Streptomyces</taxon>
    </lineage>
</organism>